<dbReference type="InterPro" id="IPR036322">
    <property type="entry name" value="WD40_repeat_dom_sf"/>
</dbReference>
<gene>
    <name evidence="1" type="ORF">GSPATT00033290001</name>
</gene>
<dbReference type="RefSeq" id="XP_001430835.1">
    <property type="nucleotide sequence ID" value="XM_001430798.1"/>
</dbReference>
<proteinExistence type="predicted"/>
<dbReference type="OrthoDB" id="427795at2759"/>
<evidence type="ECO:0000313" key="1">
    <source>
        <dbReference type="EMBL" id="CAK63437.1"/>
    </source>
</evidence>
<sequence>MQIYLQGHSTALDWSQEQKLGSGGKDCKIVLWDINDYQSFIHKQENQAAYIRRTVLKGNQAEFEDMSQSEQLESYCQNRQIILGLENRRREMLEFRQSIDRELHKKDIHCVSWGQYDENNIARGSLAGSVHIIDKHKQIGIQEYVKEVANLQKVQSLQLDLIDIF</sequence>
<dbReference type="InterPro" id="IPR015943">
    <property type="entry name" value="WD40/YVTN_repeat-like_dom_sf"/>
</dbReference>
<name>A0BY20_PARTE</name>
<protein>
    <submittedName>
        <fullName evidence="1">Uncharacterized protein</fullName>
    </submittedName>
</protein>
<dbReference type="GeneID" id="5016619"/>
<organism evidence="1 2">
    <name type="scientific">Paramecium tetraurelia</name>
    <dbReference type="NCBI Taxonomy" id="5888"/>
    <lineage>
        <taxon>Eukaryota</taxon>
        <taxon>Sar</taxon>
        <taxon>Alveolata</taxon>
        <taxon>Ciliophora</taxon>
        <taxon>Intramacronucleata</taxon>
        <taxon>Oligohymenophorea</taxon>
        <taxon>Peniculida</taxon>
        <taxon>Parameciidae</taxon>
        <taxon>Paramecium</taxon>
    </lineage>
</organism>
<dbReference type="EMBL" id="CT868026">
    <property type="protein sequence ID" value="CAK63437.1"/>
    <property type="molecule type" value="Genomic_DNA"/>
</dbReference>
<accession>A0BY20</accession>
<dbReference type="SUPFAM" id="SSF50978">
    <property type="entry name" value="WD40 repeat-like"/>
    <property type="match status" value="1"/>
</dbReference>
<dbReference type="Proteomes" id="UP000000600">
    <property type="component" value="Unassembled WGS sequence"/>
</dbReference>
<evidence type="ECO:0000313" key="2">
    <source>
        <dbReference type="Proteomes" id="UP000000600"/>
    </source>
</evidence>
<reference evidence="1 2" key="1">
    <citation type="journal article" date="2006" name="Nature">
        <title>Global trends of whole-genome duplications revealed by the ciliate Paramecium tetraurelia.</title>
        <authorList>
            <consortium name="Genoscope"/>
            <person name="Aury J.-M."/>
            <person name="Jaillon O."/>
            <person name="Duret L."/>
            <person name="Noel B."/>
            <person name="Jubin C."/>
            <person name="Porcel B.M."/>
            <person name="Segurens B."/>
            <person name="Daubin V."/>
            <person name="Anthouard V."/>
            <person name="Aiach N."/>
            <person name="Arnaiz O."/>
            <person name="Billaut A."/>
            <person name="Beisson J."/>
            <person name="Blanc I."/>
            <person name="Bouhouche K."/>
            <person name="Camara F."/>
            <person name="Duharcourt S."/>
            <person name="Guigo R."/>
            <person name="Gogendeau D."/>
            <person name="Katinka M."/>
            <person name="Keller A.-M."/>
            <person name="Kissmehl R."/>
            <person name="Klotz C."/>
            <person name="Koll F."/>
            <person name="Le Moue A."/>
            <person name="Lepere C."/>
            <person name="Malinsky S."/>
            <person name="Nowacki M."/>
            <person name="Nowak J.K."/>
            <person name="Plattner H."/>
            <person name="Poulain J."/>
            <person name="Ruiz F."/>
            <person name="Serrano V."/>
            <person name="Zagulski M."/>
            <person name="Dessen P."/>
            <person name="Betermier M."/>
            <person name="Weissenbach J."/>
            <person name="Scarpelli C."/>
            <person name="Schachter V."/>
            <person name="Sperling L."/>
            <person name="Meyer E."/>
            <person name="Cohen J."/>
            <person name="Wincker P."/>
        </authorList>
    </citation>
    <scope>NUCLEOTIDE SEQUENCE [LARGE SCALE GENOMIC DNA]</scope>
    <source>
        <strain evidence="1 2">Stock d4-2</strain>
    </source>
</reference>
<dbReference type="InParanoid" id="A0BY20"/>
<dbReference type="KEGG" id="ptm:GSPATT00033290001"/>
<keyword evidence="2" id="KW-1185">Reference proteome</keyword>
<dbReference type="Gene3D" id="2.130.10.10">
    <property type="entry name" value="YVTN repeat-like/Quinoprotein amine dehydrogenase"/>
    <property type="match status" value="1"/>
</dbReference>
<dbReference type="HOGENOM" id="CLU_1613974_0_0_1"/>
<dbReference type="AlphaFoldDB" id="A0BY20"/>